<feature type="chain" id="PRO_5046284602" description="Translocation protein TolB" evidence="1">
    <location>
        <begin position="33"/>
        <end position="450"/>
    </location>
</feature>
<sequence length="450" mass="48158">MNKKTVRGLLRQGLRVAIVASGFCLLALPASAGGGGKSAGAASRAIPSQHISEQAAFVRGGALWVKERGSERRLTEAGGYARNPAWSPDGRWIAYNAGEDERQLWVVEAGTGKRHLAAPEGGSRFLWSPARNRLAYLSDGKLRMVGAEEGDEPADIAADIGNFGWLPDGSGFIVSSAAQLLPEGWTPVRISRILLPGGSSDPVQEEPLHVLPKQIGDQIVVGTTGFKWSGSGEWVAFLAIPTASLSADANTLCVLSADGRSFLPFDSMAHNERWFEWSPKSPAPAGDRLAYIAGIGRDATSNKRLKVTPVPSLRPVVYTPDGFVDQNPAWYGDGSIVVSRAKEGAWAGDHGKRPMPFLVQADLSGGRQTAIAKPGGGRGDFSPERLTGAALGWVRSDRTVSDVLVAKSAAEAKNARPWIKGIDAGDNFYEQWNWLPVLRFYSPERAGPQR</sequence>
<dbReference type="SUPFAM" id="SSF82171">
    <property type="entry name" value="DPP6 N-terminal domain-like"/>
    <property type="match status" value="1"/>
</dbReference>
<keyword evidence="3" id="KW-1185">Reference proteome</keyword>
<proteinExistence type="predicted"/>
<dbReference type="RefSeq" id="WP_161744603.1">
    <property type="nucleotide sequence ID" value="NZ_JAAAMV010000017.1"/>
</dbReference>
<dbReference type="Pfam" id="PF07676">
    <property type="entry name" value="PD40"/>
    <property type="match status" value="1"/>
</dbReference>
<accession>A0ABW9XT20</accession>
<dbReference type="Gene3D" id="2.120.10.30">
    <property type="entry name" value="TolB, C-terminal domain"/>
    <property type="match status" value="2"/>
</dbReference>
<name>A0ABW9XT20_9BACL</name>
<gene>
    <name evidence="2" type="ORF">GT019_18130</name>
</gene>
<dbReference type="EMBL" id="JAAAMV010000017">
    <property type="protein sequence ID" value="NBD25794.1"/>
    <property type="molecule type" value="Genomic_DNA"/>
</dbReference>
<evidence type="ECO:0008006" key="4">
    <source>
        <dbReference type="Google" id="ProtNLM"/>
    </source>
</evidence>
<organism evidence="2 3">
    <name type="scientific">Paenibacillus glycinis</name>
    <dbReference type="NCBI Taxonomy" id="2697035"/>
    <lineage>
        <taxon>Bacteria</taxon>
        <taxon>Bacillati</taxon>
        <taxon>Bacillota</taxon>
        <taxon>Bacilli</taxon>
        <taxon>Bacillales</taxon>
        <taxon>Paenibacillaceae</taxon>
        <taxon>Paenibacillus</taxon>
    </lineage>
</organism>
<protein>
    <recommendedName>
        <fullName evidence="4">Translocation protein TolB</fullName>
    </recommendedName>
</protein>
<reference evidence="2 3" key="1">
    <citation type="submission" date="2020-01" db="EMBL/GenBank/DDBJ databases">
        <title>Paenibacillus soybeanensis sp. nov. isolated from the nodules of soybean (Glycine max(L.) Merr).</title>
        <authorList>
            <person name="Wang H."/>
        </authorList>
    </citation>
    <scope>NUCLEOTIDE SEQUENCE [LARGE SCALE GENOMIC DNA]</scope>
    <source>
        <strain evidence="2 3">T1</strain>
    </source>
</reference>
<dbReference type="Proteomes" id="UP000665561">
    <property type="component" value="Unassembled WGS sequence"/>
</dbReference>
<evidence type="ECO:0000256" key="1">
    <source>
        <dbReference type="SAM" id="SignalP"/>
    </source>
</evidence>
<keyword evidence="1" id="KW-0732">Signal</keyword>
<feature type="signal peptide" evidence="1">
    <location>
        <begin position="1"/>
        <end position="32"/>
    </location>
</feature>
<dbReference type="InterPro" id="IPR011042">
    <property type="entry name" value="6-blade_b-propeller_TolB-like"/>
</dbReference>
<comment type="caution">
    <text evidence="2">The sequence shown here is derived from an EMBL/GenBank/DDBJ whole genome shotgun (WGS) entry which is preliminary data.</text>
</comment>
<evidence type="ECO:0000313" key="3">
    <source>
        <dbReference type="Proteomes" id="UP000665561"/>
    </source>
</evidence>
<evidence type="ECO:0000313" key="2">
    <source>
        <dbReference type="EMBL" id="NBD25794.1"/>
    </source>
</evidence>
<dbReference type="InterPro" id="IPR011659">
    <property type="entry name" value="WD40"/>
</dbReference>